<proteinExistence type="inferred from homology"/>
<dbReference type="Gene3D" id="3.40.50.970">
    <property type="match status" value="1"/>
</dbReference>
<dbReference type="CDD" id="cd07035">
    <property type="entry name" value="TPP_PYR_POX_like"/>
    <property type="match status" value="1"/>
</dbReference>
<feature type="non-terminal residue" evidence="3">
    <location>
        <position position="91"/>
    </location>
</feature>
<dbReference type="Pfam" id="PF02776">
    <property type="entry name" value="TPP_enzyme_N"/>
    <property type="match status" value="1"/>
</dbReference>
<evidence type="ECO:0000313" key="3">
    <source>
        <dbReference type="EMBL" id="PYA56756.1"/>
    </source>
</evidence>
<evidence type="ECO:0000259" key="2">
    <source>
        <dbReference type="Pfam" id="PF02776"/>
    </source>
</evidence>
<protein>
    <submittedName>
        <fullName evidence="3">Acetolactate synthase AlsS</fullName>
        <ecNumber evidence="3">2.2.1.6</ecNumber>
    </submittedName>
</protein>
<name>A0ABX5N6T2_SERMA</name>
<organism evidence="3 4">
    <name type="scientific">Serratia marcescens</name>
    <dbReference type="NCBI Taxonomy" id="615"/>
    <lineage>
        <taxon>Bacteria</taxon>
        <taxon>Pseudomonadati</taxon>
        <taxon>Pseudomonadota</taxon>
        <taxon>Gammaproteobacteria</taxon>
        <taxon>Enterobacterales</taxon>
        <taxon>Yersiniaceae</taxon>
        <taxon>Serratia</taxon>
    </lineage>
</organism>
<dbReference type="InterPro" id="IPR012001">
    <property type="entry name" value="Thiamin_PyroP_enz_TPP-bd_dom"/>
</dbReference>
<evidence type="ECO:0000256" key="1">
    <source>
        <dbReference type="ARBA" id="ARBA00007812"/>
    </source>
</evidence>
<sequence length="91" mass="9406">MAQEKTGNDWQCGADLVVKNLEAQGVKHVFGIPGAKIDRVFDSLEDAPSIETVVVRHEANAAFMAAAVGRLTGKAGVALVTSGPGSSNLIT</sequence>
<feature type="domain" description="Thiamine pyrophosphate enzyme N-terminal TPP-binding" evidence="2">
    <location>
        <begin position="13"/>
        <end position="91"/>
    </location>
</feature>
<keyword evidence="3" id="KW-0808">Transferase</keyword>
<gene>
    <name evidence="3" type="ORF">DMW51_24220</name>
</gene>
<comment type="similarity">
    <text evidence="1">Belongs to the TPP enzyme family.</text>
</comment>
<dbReference type="InterPro" id="IPR029061">
    <property type="entry name" value="THDP-binding"/>
</dbReference>
<dbReference type="GO" id="GO:0003984">
    <property type="term" value="F:acetolactate synthase activity"/>
    <property type="evidence" value="ECO:0007669"/>
    <property type="project" value="UniProtKB-EC"/>
</dbReference>
<dbReference type="SUPFAM" id="SSF52518">
    <property type="entry name" value="Thiamin diphosphate-binding fold (THDP-binding)"/>
    <property type="match status" value="1"/>
</dbReference>
<dbReference type="PANTHER" id="PTHR18968:SF129">
    <property type="entry name" value="ACETOLACTATE SYNTHASE"/>
    <property type="match status" value="1"/>
</dbReference>
<dbReference type="PANTHER" id="PTHR18968">
    <property type="entry name" value="THIAMINE PYROPHOSPHATE ENZYMES"/>
    <property type="match status" value="1"/>
</dbReference>
<accession>A0ABX5N6T2</accession>
<reference evidence="3 4" key="2">
    <citation type="submission" date="2018-06" db="EMBL/GenBank/DDBJ databases">
        <title>Serratia marcescens genome sequencing and assembly.</title>
        <authorList>
            <person name="Martins R.C.R."/>
            <person name="Perdigao-Neto L.V."/>
            <person name="Costa S.F."/>
            <person name="Levin A.S.S."/>
        </authorList>
    </citation>
    <scope>NUCLEOTIDE SEQUENCE [LARGE SCALE GENOMIC DNA]</scope>
    <source>
        <strain evidence="3 4">1283</strain>
    </source>
</reference>
<reference evidence="4" key="1">
    <citation type="submission" date="2018-06" db="EMBL/GenBank/DDBJ databases">
        <title>Serratia marcescens genome sequencing and assembly.</title>
        <authorList>
            <person name="Martins R.C."/>
            <person name="Perdigao-Neto L.V."/>
            <person name="Costa S.F."/>
            <person name="Levin A.S.S."/>
        </authorList>
    </citation>
    <scope>NUCLEOTIDE SEQUENCE [LARGE SCALE GENOMIC DNA]</scope>
    <source>
        <strain evidence="4">1283</strain>
    </source>
</reference>
<comment type="caution">
    <text evidence="3">The sequence shown here is derived from an EMBL/GenBank/DDBJ whole genome shotgun (WGS) entry which is preliminary data.</text>
</comment>
<evidence type="ECO:0000313" key="4">
    <source>
        <dbReference type="Proteomes" id="UP000247823"/>
    </source>
</evidence>
<dbReference type="InterPro" id="IPR045229">
    <property type="entry name" value="TPP_enz"/>
</dbReference>
<dbReference type="RefSeq" id="WP_258371857.1">
    <property type="nucleotide sequence ID" value="NZ_QJQB01000544.1"/>
</dbReference>
<dbReference type="EC" id="2.2.1.6" evidence="3"/>
<dbReference type="Proteomes" id="UP000247823">
    <property type="component" value="Unassembled WGS sequence"/>
</dbReference>
<keyword evidence="4" id="KW-1185">Reference proteome</keyword>
<dbReference type="EMBL" id="QJQB01000544">
    <property type="protein sequence ID" value="PYA56756.1"/>
    <property type="molecule type" value="Genomic_DNA"/>
</dbReference>